<name>A0ABQ6AE15_9PROT</name>
<dbReference type="Pfam" id="PF11136">
    <property type="entry name" value="DUF2889"/>
    <property type="match status" value="1"/>
</dbReference>
<comment type="caution">
    <text evidence="1">The sequence shown here is derived from an EMBL/GenBank/DDBJ whole genome shotgun (WGS) entry which is preliminary data.</text>
</comment>
<sequence>MPLSRATPRKLLHQRDIQLRGYERADGLVDIEARILDTKTYSWGNQDRSGIQAGEALHDMWVRVTIDHHMVIQACEASMDATPYNVCGGAAASFGRLNGMKLGKGFIKAAMEQLGGVASCTHLRELLQPIATVAFQTMHSIREHRALHNASKAPRTTSGIQVALLNTCFAYDETGPLARRAAAKASI</sequence>
<dbReference type="Proteomes" id="UP001156641">
    <property type="component" value="Unassembled WGS sequence"/>
</dbReference>
<reference evidence="2" key="1">
    <citation type="journal article" date="2019" name="Int. J. Syst. Evol. Microbiol.">
        <title>The Global Catalogue of Microorganisms (GCM) 10K type strain sequencing project: providing services to taxonomists for standard genome sequencing and annotation.</title>
        <authorList>
            <consortium name="The Broad Institute Genomics Platform"/>
            <consortium name="The Broad Institute Genome Sequencing Center for Infectious Disease"/>
            <person name="Wu L."/>
            <person name="Ma J."/>
        </authorList>
    </citation>
    <scope>NUCLEOTIDE SEQUENCE [LARGE SCALE GENOMIC DNA]</scope>
    <source>
        <strain evidence="2">NBRC 112502</strain>
    </source>
</reference>
<accession>A0ABQ6AE15</accession>
<evidence type="ECO:0000313" key="1">
    <source>
        <dbReference type="EMBL" id="GLR68887.1"/>
    </source>
</evidence>
<dbReference type="InterPro" id="IPR021312">
    <property type="entry name" value="DUF2889"/>
</dbReference>
<dbReference type="EMBL" id="BSOS01000099">
    <property type="protein sequence ID" value="GLR68887.1"/>
    <property type="molecule type" value="Genomic_DNA"/>
</dbReference>
<organism evidence="1 2">
    <name type="scientific">Acidocella aquatica</name>
    <dbReference type="NCBI Taxonomy" id="1922313"/>
    <lineage>
        <taxon>Bacteria</taxon>
        <taxon>Pseudomonadati</taxon>
        <taxon>Pseudomonadota</taxon>
        <taxon>Alphaproteobacteria</taxon>
        <taxon>Acetobacterales</taxon>
        <taxon>Acidocellaceae</taxon>
        <taxon>Acidocella</taxon>
    </lineage>
</organism>
<gene>
    <name evidence="1" type="ORF">GCM10010909_35690</name>
</gene>
<dbReference type="RefSeq" id="WP_284259749.1">
    <property type="nucleotide sequence ID" value="NZ_BSOS01000099.1"/>
</dbReference>
<protein>
    <recommendedName>
        <fullName evidence="3">DUF2889 domain-containing protein</fullName>
    </recommendedName>
</protein>
<evidence type="ECO:0000313" key="2">
    <source>
        <dbReference type="Proteomes" id="UP001156641"/>
    </source>
</evidence>
<keyword evidence="2" id="KW-1185">Reference proteome</keyword>
<proteinExistence type="predicted"/>
<evidence type="ECO:0008006" key="3">
    <source>
        <dbReference type="Google" id="ProtNLM"/>
    </source>
</evidence>